<proteinExistence type="predicted"/>
<dbReference type="EMBL" id="JBBPBN010000442">
    <property type="protein sequence ID" value="KAK8486419.1"/>
    <property type="molecule type" value="Genomic_DNA"/>
</dbReference>
<protein>
    <recommendedName>
        <fullName evidence="2">Disease resistance protein At4g27190-like leucine-rich repeats domain-containing protein</fullName>
    </recommendedName>
</protein>
<dbReference type="InterPro" id="IPR050905">
    <property type="entry name" value="Plant_NBS-LRR"/>
</dbReference>
<evidence type="ECO:0000256" key="1">
    <source>
        <dbReference type="ARBA" id="ARBA00022821"/>
    </source>
</evidence>
<dbReference type="InterPro" id="IPR032675">
    <property type="entry name" value="LRR_dom_sf"/>
</dbReference>
<dbReference type="Gene3D" id="3.80.10.10">
    <property type="entry name" value="Ribonuclease Inhibitor"/>
    <property type="match status" value="1"/>
</dbReference>
<dbReference type="PANTHER" id="PTHR33463:SF167">
    <property type="entry name" value="PUTATIVE-RELATED"/>
    <property type="match status" value="1"/>
</dbReference>
<name>A0ABR2A0B9_9ROSI</name>
<feature type="domain" description="Disease resistance protein At4g27190-like leucine-rich repeats" evidence="2">
    <location>
        <begin position="72"/>
        <end position="189"/>
    </location>
</feature>
<evidence type="ECO:0000313" key="3">
    <source>
        <dbReference type="EMBL" id="KAK8486419.1"/>
    </source>
</evidence>
<reference evidence="3 4" key="1">
    <citation type="journal article" date="2024" name="G3 (Bethesda)">
        <title>Genome assembly of Hibiscus sabdariffa L. provides insights into metabolisms of medicinal natural products.</title>
        <authorList>
            <person name="Kim T."/>
        </authorList>
    </citation>
    <scope>NUCLEOTIDE SEQUENCE [LARGE SCALE GENOMIC DNA]</scope>
    <source>
        <strain evidence="3">TK-2024</strain>
        <tissue evidence="3">Old leaves</tissue>
    </source>
</reference>
<keyword evidence="4" id="KW-1185">Reference proteome</keyword>
<dbReference type="SUPFAM" id="SSF52058">
    <property type="entry name" value="L domain-like"/>
    <property type="match status" value="1"/>
</dbReference>
<sequence>MLVYLANRFASQDLIAHTVSSVHAIFFSRPLLILVYEDEYSDSEIGFLVGFQVIPKLRLSIDGDYIAMTSGGQFSSNLFHEIKAFRVQGNRVKSVNDFQISFLERFKNLEELCIYDCEIKELFCTEGDTGNKGTYARTLSTIRKIELSYLPNLKDHLWKQDLRVGHILPNLETLVVYKCDHLKSLGSSSASFQNLTTMEVWECKGMKYLDTCVAVQGLSQLQKLIIGECISVKEIVASVEDEATRDIIFSRLKSLELVNLPRLKSFCSGNHTFGFPCLEELIVSGCPELEIFCKGVLNAPLLQSVEYGRDKGHWSGDLDSTVQHLHSTKVGDQGIRYFVLSEFARSIEIWKEKIERSKKVKKCPMMEYIIKKGVEETAMNTVWLPKLGIIALESCSELTSFCMGSITLQCPSLTTIRVDDCPKMYAMACTREVGGGEKTPFFNDKICMYLSSQAYMIHAMRIVPAGFVCQLASVETVVD</sequence>
<accession>A0ABR2A0B9</accession>
<dbReference type="Proteomes" id="UP001396334">
    <property type="component" value="Unassembled WGS sequence"/>
</dbReference>
<comment type="caution">
    <text evidence="3">The sequence shown here is derived from an EMBL/GenBank/DDBJ whole genome shotgun (WGS) entry which is preliminary data.</text>
</comment>
<dbReference type="PANTHER" id="PTHR33463">
    <property type="entry name" value="NB-ARC DOMAIN-CONTAINING PROTEIN-RELATED"/>
    <property type="match status" value="1"/>
</dbReference>
<organism evidence="3 4">
    <name type="scientific">Hibiscus sabdariffa</name>
    <name type="common">roselle</name>
    <dbReference type="NCBI Taxonomy" id="183260"/>
    <lineage>
        <taxon>Eukaryota</taxon>
        <taxon>Viridiplantae</taxon>
        <taxon>Streptophyta</taxon>
        <taxon>Embryophyta</taxon>
        <taxon>Tracheophyta</taxon>
        <taxon>Spermatophyta</taxon>
        <taxon>Magnoliopsida</taxon>
        <taxon>eudicotyledons</taxon>
        <taxon>Gunneridae</taxon>
        <taxon>Pentapetalae</taxon>
        <taxon>rosids</taxon>
        <taxon>malvids</taxon>
        <taxon>Malvales</taxon>
        <taxon>Malvaceae</taxon>
        <taxon>Malvoideae</taxon>
        <taxon>Hibiscus</taxon>
    </lineage>
</organism>
<dbReference type="InterPro" id="IPR057135">
    <property type="entry name" value="At4g27190-like_LRR"/>
</dbReference>
<evidence type="ECO:0000259" key="2">
    <source>
        <dbReference type="Pfam" id="PF23247"/>
    </source>
</evidence>
<keyword evidence="1" id="KW-0611">Plant defense</keyword>
<dbReference type="Pfam" id="PF23247">
    <property type="entry name" value="LRR_RPS2"/>
    <property type="match status" value="1"/>
</dbReference>
<gene>
    <name evidence="3" type="ORF">V6N11_047258</name>
</gene>
<evidence type="ECO:0000313" key="4">
    <source>
        <dbReference type="Proteomes" id="UP001396334"/>
    </source>
</evidence>